<evidence type="ECO:0000256" key="3">
    <source>
        <dbReference type="ARBA" id="ARBA00023163"/>
    </source>
</evidence>
<dbReference type="InterPro" id="IPR036388">
    <property type="entry name" value="WH-like_DNA-bd_sf"/>
</dbReference>
<dbReference type="PROSITE" id="PS50987">
    <property type="entry name" value="HTH_ARSR_2"/>
    <property type="match status" value="1"/>
</dbReference>
<dbReference type="Gene3D" id="1.10.10.10">
    <property type="entry name" value="Winged helix-like DNA-binding domain superfamily/Winged helix DNA-binding domain"/>
    <property type="match status" value="1"/>
</dbReference>
<dbReference type="AlphaFoldDB" id="A0A7D7LYX2"/>
<dbReference type="PANTHER" id="PTHR43132:SF6">
    <property type="entry name" value="HTH-TYPE TRANSCRIPTIONAL REPRESSOR CZRA"/>
    <property type="match status" value="1"/>
</dbReference>
<dbReference type="GO" id="GO:0003677">
    <property type="term" value="F:DNA binding"/>
    <property type="evidence" value="ECO:0007669"/>
    <property type="project" value="UniProtKB-KW"/>
</dbReference>
<dbReference type="CDD" id="cd00090">
    <property type="entry name" value="HTH_ARSR"/>
    <property type="match status" value="1"/>
</dbReference>
<dbReference type="EMBL" id="CP059491">
    <property type="protein sequence ID" value="QMT03675.1"/>
    <property type="molecule type" value="Genomic_DNA"/>
</dbReference>
<keyword evidence="3" id="KW-0804">Transcription</keyword>
<name>A0A7D7LYX2_9ACTN</name>
<accession>A0A7D7LYX2</accession>
<dbReference type="PANTHER" id="PTHR43132">
    <property type="entry name" value="ARSENICAL RESISTANCE OPERON REPRESSOR ARSR-RELATED"/>
    <property type="match status" value="1"/>
</dbReference>
<protein>
    <submittedName>
        <fullName evidence="5">Helix-turn-helix transcriptional regulator</fullName>
    </submittedName>
</protein>
<dbReference type="InterPro" id="IPR011991">
    <property type="entry name" value="ArsR-like_HTH"/>
</dbReference>
<dbReference type="InterPro" id="IPR051011">
    <property type="entry name" value="Metal_resp_trans_reg"/>
</dbReference>
<dbReference type="Pfam" id="PF12840">
    <property type="entry name" value="HTH_20"/>
    <property type="match status" value="1"/>
</dbReference>
<evidence type="ECO:0000256" key="2">
    <source>
        <dbReference type="ARBA" id="ARBA00023125"/>
    </source>
</evidence>
<keyword evidence="2" id="KW-0238">DNA-binding</keyword>
<keyword evidence="1" id="KW-0805">Transcription regulation</keyword>
<dbReference type="GO" id="GO:0003700">
    <property type="term" value="F:DNA-binding transcription factor activity"/>
    <property type="evidence" value="ECO:0007669"/>
    <property type="project" value="InterPro"/>
</dbReference>
<evidence type="ECO:0000313" key="6">
    <source>
        <dbReference type="Proteomes" id="UP000515663"/>
    </source>
</evidence>
<dbReference type="InterPro" id="IPR001845">
    <property type="entry name" value="HTH_ArsR_DNA-bd_dom"/>
</dbReference>
<dbReference type="InterPro" id="IPR036390">
    <property type="entry name" value="WH_DNA-bd_sf"/>
</dbReference>
<dbReference type="NCBIfam" id="NF033788">
    <property type="entry name" value="HTH_metalloreg"/>
    <property type="match status" value="1"/>
</dbReference>
<keyword evidence="6" id="KW-1185">Reference proteome</keyword>
<dbReference type="Proteomes" id="UP000515663">
    <property type="component" value="Chromosome"/>
</dbReference>
<gene>
    <name evidence="5" type="ORF">H1R19_01120</name>
</gene>
<dbReference type="SUPFAM" id="SSF46785">
    <property type="entry name" value="Winged helix' DNA-binding domain"/>
    <property type="match status" value="1"/>
</dbReference>
<evidence type="ECO:0000256" key="1">
    <source>
        <dbReference type="ARBA" id="ARBA00023015"/>
    </source>
</evidence>
<feature type="domain" description="HTH arsR-type" evidence="4">
    <location>
        <begin position="1"/>
        <end position="92"/>
    </location>
</feature>
<organism evidence="5 6">
    <name type="scientific">Gordonia jinghuaiqii</name>
    <dbReference type="NCBI Taxonomy" id="2758710"/>
    <lineage>
        <taxon>Bacteria</taxon>
        <taxon>Bacillati</taxon>
        <taxon>Actinomycetota</taxon>
        <taxon>Actinomycetes</taxon>
        <taxon>Mycobacteriales</taxon>
        <taxon>Gordoniaceae</taxon>
        <taxon>Gordonia</taxon>
    </lineage>
</organism>
<evidence type="ECO:0000313" key="5">
    <source>
        <dbReference type="EMBL" id="QMT03675.1"/>
    </source>
</evidence>
<sequence>MPDVVPVEVFGALADESRWQILTRLGAEPASASTLATELPISRQAIAKHLRVLTEAGLVTASRSGREIRYEAVGGHLSRVARQLVRSHSDEIATGRDQTPCGRRLIARVPLPAEQLVHAQRARASVEVTPRFAGRPSCLRDRPSRGSRR</sequence>
<reference evidence="6" key="1">
    <citation type="submission" date="2020-07" db="EMBL/GenBank/DDBJ databases">
        <title>novel species isolated from the respiratory tract of Marmot.</title>
        <authorList>
            <person name="Zhang G."/>
        </authorList>
    </citation>
    <scope>NUCLEOTIDE SEQUENCE [LARGE SCALE GENOMIC DNA]</scope>
    <source>
        <strain evidence="6">686</strain>
    </source>
</reference>
<dbReference type="SMART" id="SM00418">
    <property type="entry name" value="HTH_ARSR"/>
    <property type="match status" value="1"/>
</dbReference>
<proteinExistence type="predicted"/>
<dbReference type="KEGG" id="gji:H1R19_01120"/>
<dbReference type="PRINTS" id="PR00778">
    <property type="entry name" value="HTHARSR"/>
</dbReference>
<evidence type="ECO:0000259" key="4">
    <source>
        <dbReference type="PROSITE" id="PS50987"/>
    </source>
</evidence>